<name>A0A761QNB8_SALER</name>
<evidence type="ECO:0000259" key="2">
    <source>
        <dbReference type="Pfam" id="PF17891"/>
    </source>
</evidence>
<feature type="domain" description="Mu-like prophage FluMu N-terminal" evidence="2">
    <location>
        <begin position="43"/>
        <end position="79"/>
    </location>
</feature>
<protein>
    <recommendedName>
        <fullName evidence="2">Mu-like prophage FluMu N-terminal domain-containing protein</fullName>
    </recommendedName>
</protein>
<accession>A0A761QNB8</accession>
<evidence type="ECO:0000256" key="1">
    <source>
        <dbReference type="SAM" id="MobiDB-lite"/>
    </source>
</evidence>
<dbReference type="SUPFAM" id="SSF160059">
    <property type="entry name" value="PriA/YqbF domain"/>
    <property type="match status" value="1"/>
</dbReference>
<comment type="caution">
    <text evidence="3">The sequence shown here is derived from an EMBL/GenBank/DDBJ whole genome shotgun (WGS) entry which is preliminary data.</text>
</comment>
<dbReference type="InterPro" id="IPR041227">
    <property type="entry name" value="FluMu_N"/>
</dbReference>
<dbReference type="Pfam" id="PF17891">
    <property type="entry name" value="FluMu_N"/>
    <property type="match status" value="1"/>
</dbReference>
<reference evidence="3" key="2">
    <citation type="submission" date="2020-02" db="EMBL/GenBank/DDBJ databases">
        <authorList>
            <consortium name="NCBI Pathogen Detection Project"/>
        </authorList>
    </citation>
    <scope>NUCLEOTIDE SEQUENCE</scope>
    <source>
        <strain evidence="3">MA.S/20050497</strain>
    </source>
</reference>
<gene>
    <name evidence="3" type="ORF">G8Z18_004270</name>
</gene>
<reference evidence="3" key="1">
    <citation type="journal article" date="2018" name="Genome Biol.">
        <title>SKESA: strategic k-mer extension for scrupulous assemblies.</title>
        <authorList>
            <person name="Souvorov A."/>
            <person name="Agarwala R."/>
            <person name="Lipman D.J."/>
        </authorList>
    </citation>
    <scope>NUCLEOTIDE SEQUENCE</scope>
    <source>
        <strain evidence="3">MA.S/20050497</strain>
    </source>
</reference>
<sequence length="154" mass="16204">MDKQSIDPTLAGNLPEDNNRTPDTEAVHPERIAVSVCCPRPTFRRAGLVFTQGKQTVDVTPEQLARLQAEPCLVVRVLSPTGDDEGGVAGVVHPGTDTPTCDMNTRIRAAVAALEADNPAHFTAAGKPKVAAVVDVLGDKVTQSQIDAALNQDA</sequence>
<dbReference type="Gene3D" id="3.40.5.80">
    <property type="match status" value="1"/>
</dbReference>
<organism evidence="3">
    <name type="scientific">Salmonella enterica</name>
    <name type="common">Salmonella choleraesuis</name>
    <dbReference type="NCBI Taxonomy" id="28901"/>
    <lineage>
        <taxon>Bacteria</taxon>
        <taxon>Pseudomonadati</taxon>
        <taxon>Pseudomonadota</taxon>
        <taxon>Gammaproteobacteria</taxon>
        <taxon>Enterobacterales</taxon>
        <taxon>Enterobacteriaceae</taxon>
        <taxon>Salmonella</taxon>
    </lineage>
</organism>
<dbReference type="EMBL" id="DAAXYS010000077">
    <property type="protein sequence ID" value="HAG3149555.1"/>
    <property type="molecule type" value="Genomic_DNA"/>
</dbReference>
<evidence type="ECO:0000313" key="3">
    <source>
        <dbReference type="EMBL" id="HAG3149555.1"/>
    </source>
</evidence>
<feature type="region of interest" description="Disordered" evidence="1">
    <location>
        <begin position="1"/>
        <end position="27"/>
    </location>
</feature>
<proteinExistence type="predicted"/>
<dbReference type="AlphaFoldDB" id="A0A761QNB8"/>
<feature type="compositionally biased region" description="Basic and acidic residues" evidence="1">
    <location>
        <begin position="17"/>
        <end position="27"/>
    </location>
</feature>